<organism evidence="1 2">
    <name type="scientific">Desulfuribacillus stibiiarsenatis</name>
    <dbReference type="NCBI Taxonomy" id="1390249"/>
    <lineage>
        <taxon>Bacteria</taxon>
        <taxon>Bacillati</taxon>
        <taxon>Bacillota</taxon>
        <taxon>Desulfuribacillia</taxon>
        <taxon>Desulfuribacillales</taxon>
        <taxon>Desulfuribacillaceae</taxon>
        <taxon>Desulfuribacillus</taxon>
    </lineage>
</organism>
<proteinExistence type="predicted"/>
<evidence type="ECO:0000313" key="2">
    <source>
        <dbReference type="Proteomes" id="UP000095255"/>
    </source>
</evidence>
<name>A0A1E5L8E3_9FIRM</name>
<dbReference type="STRING" id="1390249.BHU72_12045"/>
<comment type="caution">
    <text evidence="1">The sequence shown here is derived from an EMBL/GenBank/DDBJ whole genome shotgun (WGS) entry which is preliminary data.</text>
</comment>
<keyword evidence="2" id="KW-1185">Reference proteome</keyword>
<reference evidence="1 2" key="1">
    <citation type="submission" date="2016-09" db="EMBL/GenBank/DDBJ databases">
        <title>Desulfuribacillus arsenicus sp. nov., an obligately anaerobic, dissimilatory arsenic- and antimonate-reducing bacterium isolated from anoxic sediments.</title>
        <authorList>
            <person name="Abin C.A."/>
            <person name="Hollibaugh J.T."/>
        </authorList>
    </citation>
    <scope>NUCLEOTIDE SEQUENCE [LARGE SCALE GENOMIC DNA]</scope>
    <source>
        <strain evidence="1 2">MLFW-2</strain>
    </source>
</reference>
<evidence type="ECO:0000313" key="1">
    <source>
        <dbReference type="EMBL" id="OEH86259.1"/>
    </source>
</evidence>
<dbReference type="Proteomes" id="UP000095255">
    <property type="component" value="Unassembled WGS sequence"/>
</dbReference>
<dbReference type="RefSeq" id="WP_069701487.1">
    <property type="nucleotide sequence ID" value="NZ_MJAT01000006.1"/>
</dbReference>
<dbReference type="AlphaFoldDB" id="A0A1E5L8E3"/>
<accession>A0A1E5L8E3</accession>
<dbReference type="EMBL" id="MJAT01000006">
    <property type="protein sequence ID" value="OEH86259.1"/>
    <property type="molecule type" value="Genomic_DNA"/>
</dbReference>
<protein>
    <submittedName>
        <fullName evidence="1">Uncharacterized protein</fullName>
    </submittedName>
</protein>
<gene>
    <name evidence="1" type="ORF">BHU72_12045</name>
</gene>
<sequence length="306" mass="33312">MSWGEIKKAVNSDLNEPLNYLQWLSDLSIMGKFGHTWYDAQKMISLATKSPSARLSRAAIPFLLEYIIQGGAHVGTYFKQLTGSTSSVFDNLSTISDVASNADAMTIIANSNTAMKAIVENSLSASIAVASNGVSIGIISNVESAMTTLVKSPQAMGVCLNSISTMQMFFNKLMPIRKMFPFIVNNSFFTVATSAGIGYIEYSRTGANFDHSYQSVPIDFSLVGTSKVDWQLTGSSSIFGAIASITTGPSTINRAAWNGTNESWKDRRVDTIGSTGNSVSPIDFRFRQTEVNSFILKVRFFNLWGE</sequence>